<name>A0A366IHT3_9MICO</name>
<gene>
    <name evidence="10" type="ORF">DFO65_10620</name>
</gene>
<protein>
    <submittedName>
        <fullName evidence="10">SSS family solute:Na+ symporter</fullName>
    </submittedName>
</protein>
<organism evidence="10 11">
    <name type="scientific">Brevibacterium celere</name>
    <dbReference type="NCBI Taxonomy" id="225845"/>
    <lineage>
        <taxon>Bacteria</taxon>
        <taxon>Bacillati</taxon>
        <taxon>Actinomycetota</taxon>
        <taxon>Actinomycetes</taxon>
        <taxon>Micrococcales</taxon>
        <taxon>Brevibacteriaceae</taxon>
        <taxon>Brevibacterium</taxon>
    </lineage>
</organism>
<dbReference type="GO" id="GO:0022857">
    <property type="term" value="F:transmembrane transporter activity"/>
    <property type="evidence" value="ECO:0007669"/>
    <property type="project" value="InterPro"/>
</dbReference>
<dbReference type="EMBL" id="QNSB01000006">
    <property type="protein sequence ID" value="RBP71177.1"/>
    <property type="molecule type" value="Genomic_DNA"/>
</dbReference>
<keyword evidence="5 9" id="KW-1133">Transmembrane helix</keyword>
<dbReference type="Proteomes" id="UP000253509">
    <property type="component" value="Unassembled WGS sequence"/>
</dbReference>
<keyword evidence="6 9" id="KW-0472">Membrane</keyword>
<reference evidence="10 11" key="1">
    <citation type="submission" date="2018-06" db="EMBL/GenBank/DDBJ databases">
        <title>Freshwater and sediment microbial communities from various areas in North America, analyzing microbe dynamics in response to fracking.</title>
        <authorList>
            <person name="Lamendella R."/>
        </authorList>
    </citation>
    <scope>NUCLEOTIDE SEQUENCE [LARGE SCALE GENOMIC DNA]</scope>
    <source>
        <strain evidence="10 11">3b_TX</strain>
    </source>
</reference>
<dbReference type="PROSITE" id="PS50283">
    <property type="entry name" value="NA_SOLUT_SYMP_3"/>
    <property type="match status" value="1"/>
</dbReference>
<keyword evidence="4 9" id="KW-0812">Transmembrane</keyword>
<comment type="subcellular location">
    <subcellularLocation>
        <location evidence="1">Membrane</location>
        <topology evidence="1">Multi-pass membrane protein</topology>
    </subcellularLocation>
</comment>
<keyword evidence="3" id="KW-0813">Transport</keyword>
<evidence type="ECO:0000256" key="2">
    <source>
        <dbReference type="ARBA" id="ARBA00006434"/>
    </source>
</evidence>
<comment type="caution">
    <text evidence="10">The sequence shown here is derived from an EMBL/GenBank/DDBJ whole genome shotgun (WGS) entry which is preliminary data.</text>
</comment>
<sequence>MTVTALIIVVGILLIGLIGLSGRSREKGMSSWLVAGRGLPRWTSWFLQAGESLTTFSFLGLAGIAFTGGVSATFAVGYLSASAIGLFFVAPRLRDLAASRNYLTMADFFLDRFGSRTLSVVIAIVGAVFLIPYLQLQITGLGLIVELVTGSAGASGLSMVLASLIVVVFVIVAGIRGLARVSIVKDAGMLVGLVIVAVGVITAFNGIPEIFAEVAAANASMLTVNADGYGAIWWISGVAITTIGAAFNTMPHLWPPVLAAGSARILRSNLKWLAVYQLLLFIPIVVGMGGLVLLDPATEGNRVLLTVAGQTMPSWLVAIVAVFGAAAAMVPAGSIVMGISSLISHNVLYKVPEKLRFRLNHAIIVLAVGIALVFGLKGADIGALLLLTYGGLSQLAPAIACGLGDKVKVSAVSLGSGIVVGTLVVAIITFAELPIGTWDSGFLALIPNLVVFALVEVIVRITRRGRAGGSRTHGSRSGDSRPDGEAAATLA</sequence>
<dbReference type="Gene3D" id="1.20.1730.10">
    <property type="entry name" value="Sodium/glucose cotransporter"/>
    <property type="match status" value="1"/>
</dbReference>
<feature type="transmembrane region" description="Helical" evidence="9">
    <location>
        <begin position="72"/>
        <end position="93"/>
    </location>
</feature>
<feature type="transmembrane region" description="Helical" evidence="9">
    <location>
        <begin position="113"/>
        <end position="134"/>
    </location>
</feature>
<comment type="similarity">
    <text evidence="2 7">Belongs to the sodium:solute symporter (SSF) (TC 2.A.21) family.</text>
</comment>
<dbReference type="RefSeq" id="WP_113904286.1">
    <property type="nucleotide sequence ID" value="NZ_QNSB01000006.1"/>
</dbReference>
<evidence type="ECO:0000256" key="8">
    <source>
        <dbReference type="SAM" id="MobiDB-lite"/>
    </source>
</evidence>
<evidence type="ECO:0000256" key="1">
    <source>
        <dbReference type="ARBA" id="ARBA00004141"/>
    </source>
</evidence>
<evidence type="ECO:0000256" key="7">
    <source>
        <dbReference type="RuleBase" id="RU362091"/>
    </source>
</evidence>
<feature type="transmembrane region" description="Helical" evidence="9">
    <location>
        <begin position="442"/>
        <end position="461"/>
    </location>
</feature>
<accession>A0A366IHT3</accession>
<feature type="transmembrane region" description="Helical" evidence="9">
    <location>
        <begin position="411"/>
        <end position="430"/>
    </location>
</feature>
<feature type="region of interest" description="Disordered" evidence="8">
    <location>
        <begin position="467"/>
        <end position="491"/>
    </location>
</feature>
<evidence type="ECO:0000256" key="4">
    <source>
        <dbReference type="ARBA" id="ARBA00022692"/>
    </source>
</evidence>
<feature type="transmembrane region" description="Helical" evidence="9">
    <location>
        <begin position="154"/>
        <end position="175"/>
    </location>
</feature>
<evidence type="ECO:0000256" key="9">
    <source>
        <dbReference type="SAM" id="Phobius"/>
    </source>
</evidence>
<feature type="transmembrane region" description="Helical" evidence="9">
    <location>
        <begin position="359"/>
        <end position="376"/>
    </location>
</feature>
<dbReference type="GO" id="GO:0005886">
    <property type="term" value="C:plasma membrane"/>
    <property type="evidence" value="ECO:0007669"/>
    <property type="project" value="TreeGrafter"/>
</dbReference>
<evidence type="ECO:0000313" key="11">
    <source>
        <dbReference type="Proteomes" id="UP000253509"/>
    </source>
</evidence>
<keyword evidence="11" id="KW-1185">Reference proteome</keyword>
<dbReference type="AlphaFoldDB" id="A0A366IHT3"/>
<evidence type="ECO:0000313" key="10">
    <source>
        <dbReference type="EMBL" id="RBP71177.1"/>
    </source>
</evidence>
<evidence type="ECO:0000256" key="3">
    <source>
        <dbReference type="ARBA" id="ARBA00022448"/>
    </source>
</evidence>
<feature type="transmembrane region" description="Helical" evidence="9">
    <location>
        <begin position="45"/>
        <end position="66"/>
    </location>
</feature>
<dbReference type="InterPro" id="IPR038377">
    <property type="entry name" value="Na/Glc_symporter_sf"/>
</dbReference>
<proteinExistence type="inferred from homology"/>
<feature type="transmembrane region" description="Helical" evidence="9">
    <location>
        <begin position="231"/>
        <end position="251"/>
    </location>
</feature>
<dbReference type="Pfam" id="PF00474">
    <property type="entry name" value="SSF"/>
    <property type="match status" value="1"/>
</dbReference>
<dbReference type="PANTHER" id="PTHR48086">
    <property type="entry name" value="SODIUM/PROLINE SYMPORTER-RELATED"/>
    <property type="match status" value="1"/>
</dbReference>
<feature type="transmembrane region" description="Helical" evidence="9">
    <location>
        <begin position="187"/>
        <end position="211"/>
    </location>
</feature>
<feature type="transmembrane region" description="Helical" evidence="9">
    <location>
        <begin position="314"/>
        <end position="339"/>
    </location>
</feature>
<feature type="transmembrane region" description="Helical" evidence="9">
    <location>
        <begin position="272"/>
        <end position="294"/>
    </location>
</feature>
<dbReference type="CDD" id="cd10322">
    <property type="entry name" value="SLC5sbd"/>
    <property type="match status" value="1"/>
</dbReference>
<dbReference type="InterPro" id="IPR050277">
    <property type="entry name" value="Sodium:Solute_Symporter"/>
</dbReference>
<evidence type="ECO:0000256" key="5">
    <source>
        <dbReference type="ARBA" id="ARBA00022989"/>
    </source>
</evidence>
<evidence type="ECO:0000256" key="6">
    <source>
        <dbReference type="ARBA" id="ARBA00023136"/>
    </source>
</evidence>
<feature type="transmembrane region" description="Helical" evidence="9">
    <location>
        <begin position="382"/>
        <end position="404"/>
    </location>
</feature>
<feature type="transmembrane region" description="Helical" evidence="9">
    <location>
        <begin position="6"/>
        <end position="24"/>
    </location>
</feature>
<dbReference type="InterPro" id="IPR001734">
    <property type="entry name" value="Na/solute_symporter"/>
</dbReference>